<feature type="region of interest" description="Disordered" evidence="1">
    <location>
        <begin position="188"/>
        <end position="224"/>
    </location>
</feature>
<evidence type="ECO:0000313" key="3">
    <source>
        <dbReference type="Proteomes" id="UP000236333"/>
    </source>
</evidence>
<feature type="compositionally biased region" description="Pro residues" evidence="1">
    <location>
        <begin position="14"/>
        <end position="24"/>
    </location>
</feature>
<accession>A0A2J8ABQ3</accession>
<proteinExistence type="predicted"/>
<dbReference type="AlphaFoldDB" id="A0A2J8ABQ3"/>
<evidence type="ECO:0000313" key="2">
    <source>
        <dbReference type="EMBL" id="PNH09950.1"/>
    </source>
</evidence>
<gene>
    <name evidence="2" type="ORF">TSOC_003381</name>
</gene>
<feature type="region of interest" description="Disordered" evidence="1">
    <location>
        <begin position="1"/>
        <end position="29"/>
    </location>
</feature>
<dbReference type="EMBL" id="PGGS01000072">
    <property type="protein sequence ID" value="PNH09950.1"/>
    <property type="molecule type" value="Genomic_DNA"/>
</dbReference>
<feature type="region of interest" description="Disordered" evidence="1">
    <location>
        <begin position="478"/>
        <end position="508"/>
    </location>
</feature>
<feature type="region of interest" description="Disordered" evidence="1">
    <location>
        <begin position="58"/>
        <end position="102"/>
    </location>
</feature>
<feature type="region of interest" description="Disordered" evidence="1">
    <location>
        <begin position="114"/>
        <end position="146"/>
    </location>
</feature>
<evidence type="ECO:0000256" key="1">
    <source>
        <dbReference type="SAM" id="MobiDB-lite"/>
    </source>
</evidence>
<sequence>MPPNRGCCPAAAEPDPPAAAPPPASAISSAASLSYSGRQSNALLPPLAAPELAVARAAAAAEDSAAPEPGPCGAVALRASGPAAPPGPAPFDGPWPPLPRRCGEEAAEWAGCEGAKNRSNPAPSPGPSPAGPTAAPPGFQTDEGAGGLAAAAAAVVGWWGVPAACGPPPPPAPAEWCCCASSSCSRERGGEGRPPLPPPPPAPLGVEETEVAEAAGEGSTPLASEDDSAWLYGVQYDGVLYDPGLEGPLPAAARVWSSPNTAQLPAALDGGEAAAAAIGAAAGGRCCCCGCGWGGWGGCAAAKGSQSDRLGDCWWETARVGAAAARPLAEGVLYAAAAAAKGLALGTAAGAAVDAAAGVAEAEPAWLTNGGGWGAGGGGAAEVICPIPSKSSMSTARPGGLAAAAPGGFAAAAAPAKRSCGMVCGTATCNASYTSCPVNCCQACSAVFRPDCCAASAGGSVDPAVLAPPEASMLAVGKTKAGVSLQRSRGSRRMKSSPRMGATGGMPMRISSSITATAAEGLQAAAMAP</sequence>
<dbReference type="Proteomes" id="UP000236333">
    <property type="component" value="Unassembled WGS sequence"/>
</dbReference>
<reference evidence="2 3" key="1">
    <citation type="journal article" date="2017" name="Mol. Biol. Evol.">
        <title>The 4-celled Tetrabaena socialis nuclear genome reveals the essential components for genetic control of cell number at the origin of multicellularity in the volvocine lineage.</title>
        <authorList>
            <person name="Featherston J."/>
            <person name="Arakaki Y."/>
            <person name="Hanschen E.R."/>
            <person name="Ferris P.J."/>
            <person name="Michod R.E."/>
            <person name="Olson B.J.S.C."/>
            <person name="Nozaki H."/>
            <person name="Durand P.M."/>
        </authorList>
    </citation>
    <scope>NUCLEOTIDE SEQUENCE [LARGE SCALE GENOMIC DNA]</scope>
    <source>
        <strain evidence="2 3">NIES-571</strain>
    </source>
</reference>
<feature type="compositionally biased region" description="Pro residues" evidence="1">
    <location>
        <begin position="83"/>
        <end position="99"/>
    </location>
</feature>
<name>A0A2J8ABQ3_9CHLO</name>
<feature type="compositionally biased region" description="Low complexity" evidence="1">
    <location>
        <begin position="58"/>
        <end position="67"/>
    </location>
</feature>
<organism evidence="2 3">
    <name type="scientific">Tetrabaena socialis</name>
    <dbReference type="NCBI Taxonomy" id="47790"/>
    <lineage>
        <taxon>Eukaryota</taxon>
        <taxon>Viridiplantae</taxon>
        <taxon>Chlorophyta</taxon>
        <taxon>core chlorophytes</taxon>
        <taxon>Chlorophyceae</taxon>
        <taxon>CS clade</taxon>
        <taxon>Chlamydomonadales</taxon>
        <taxon>Tetrabaenaceae</taxon>
        <taxon>Tetrabaena</taxon>
    </lineage>
</organism>
<feature type="compositionally biased region" description="Pro residues" evidence="1">
    <location>
        <begin position="194"/>
        <end position="203"/>
    </location>
</feature>
<comment type="caution">
    <text evidence="2">The sequence shown here is derived from an EMBL/GenBank/DDBJ whole genome shotgun (WGS) entry which is preliminary data.</text>
</comment>
<keyword evidence="3" id="KW-1185">Reference proteome</keyword>
<protein>
    <submittedName>
        <fullName evidence="2">Uncharacterized protein</fullName>
    </submittedName>
</protein>